<evidence type="ECO:0000313" key="1">
    <source>
        <dbReference type="EMBL" id="EJW99640.1"/>
    </source>
</evidence>
<feature type="non-terminal residue" evidence="1">
    <location>
        <position position="1"/>
    </location>
</feature>
<protein>
    <submittedName>
        <fullName evidence="1">Uncharacterized protein</fullName>
    </submittedName>
</protein>
<dbReference type="EMBL" id="AMCI01003715">
    <property type="protein sequence ID" value="EJW99640.1"/>
    <property type="molecule type" value="Genomic_DNA"/>
</dbReference>
<dbReference type="AlphaFoldDB" id="J9CHW7"/>
<name>J9CHW7_9ZZZZ</name>
<proteinExistence type="predicted"/>
<reference evidence="1" key="1">
    <citation type="journal article" date="2012" name="PLoS ONE">
        <title>Gene sets for utilization of primary and secondary nutrition supplies in the distal gut of endangered iberian lynx.</title>
        <authorList>
            <person name="Alcaide M."/>
            <person name="Messina E."/>
            <person name="Richter M."/>
            <person name="Bargiela R."/>
            <person name="Peplies J."/>
            <person name="Huws S.A."/>
            <person name="Newbold C.J."/>
            <person name="Golyshin P.N."/>
            <person name="Simon M.A."/>
            <person name="Lopez G."/>
            <person name="Yakimov M.M."/>
            <person name="Ferrer M."/>
        </authorList>
    </citation>
    <scope>NUCLEOTIDE SEQUENCE</scope>
</reference>
<gene>
    <name evidence="1" type="ORF">EVA_12252</name>
</gene>
<accession>J9CHW7</accession>
<organism evidence="1">
    <name type="scientific">gut metagenome</name>
    <dbReference type="NCBI Taxonomy" id="749906"/>
    <lineage>
        <taxon>unclassified sequences</taxon>
        <taxon>metagenomes</taxon>
        <taxon>organismal metagenomes</taxon>
    </lineage>
</organism>
<comment type="caution">
    <text evidence="1">The sequence shown here is derived from an EMBL/GenBank/DDBJ whole genome shotgun (WGS) entry which is preliminary data.</text>
</comment>
<sequence length="26" mass="2887">VVIPMMDYGRMNAKAVVELGLSHIKD</sequence>